<organism evidence="1 2">
    <name type="scientific">Pseudoalteromonas arctica A 37-1-2</name>
    <dbReference type="NCBI Taxonomy" id="1117313"/>
    <lineage>
        <taxon>Bacteria</taxon>
        <taxon>Pseudomonadati</taxon>
        <taxon>Pseudomonadota</taxon>
        <taxon>Gammaproteobacteria</taxon>
        <taxon>Alteromonadales</taxon>
        <taxon>Pseudoalteromonadaceae</taxon>
        <taxon>Pseudoalteromonas</taxon>
    </lineage>
</organism>
<evidence type="ECO:0000313" key="2">
    <source>
        <dbReference type="Proteomes" id="UP000016505"/>
    </source>
</evidence>
<gene>
    <name evidence="1" type="ORF">PARC_a3684</name>
</gene>
<dbReference type="Proteomes" id="UP000016505">
    <property type="component" value="Chromosome I"/>
</dbReference>
<dbReference type="Pfam" id="PF13541">
    <property type="entry name" value="ChlI"/>
    <property type="match status" value="1"/>
</dbReference>
<protein>
    <recommendedName>
        <fullName evidence="3">Magnesium chelatase family protein</fullName>
    </recommendedName>
</protein>
<reference evidence="1 2" key="1">
    <citation type="journal article" date="2012" name="J. Bacteriol.">
        <title>Genome sequences of type strains of seven species of the marine bacterium Pseudoalteromonas.</title>
        <authorList>
            <person name="Xie B.B."/>
            <person name="Shu Y.L."/>
            <person name="Qin Q.L."/>
            <person name="Rong J.C."/>
            <person name="Zhang X.Y."/>
            <person name="Chen X.L."/>
            <person name="Shi M."/>
            <person name="He H.L."/>
            <person name="Zhou B.C."/>
            <person name="Zhang Y.Z."/>
        </authorList>
    </citation>
    <scope>NUCLEOTIDE SEQUENCE [LARGE SCALE GENOMIC DNA]</scope>
    <source>
        <strain evidence="1 2">A 37-1-2</strain>
    </source>
</reference>
<name>A0A290S8Z8_9GAMM</name>
<evidence type="ECO:0000313" key="1">
    <source>
        <dbReference type="EMBL" id="ATC88017.1"/>
    </source>
</evidence>
<sequence>MSLARIFSRAQVGINAPEVIVEVHLGNGLPAFHIVGLPEASVKESKDRVRSALENSQFGFPDQRITVNLAPAKLIYM</sequence>
<accession>A0A290S8Z8</accession>
<dbReference type="EMBL" id="CP011025">
    <property type="protein sequence ID" value="ATC88017.1"/>
    <property type="molecule type" value="Genomic_DNA"/>
</dbReference>
<proteinExistence type="predicted"/>
<dbReference type="SUPFAM" id="SSF54211">
    <property type="entry name" value="Ribosomal protein S5 domain 2-like"/>
    <property type="match status" value="1"/>
</dbReference>
<dbReference type="AlphaFoldDB" id="A0A290S8Z8"/>
<dbReference type="InterPro" id="IPR020568">
    <property type="entry name" value="Ribosomal_Su5_D2-typ_SF"/>
</dbReference>
<dbReference type="KEGG" id="part:PARC_a3684"/>
<evidence type="ECO:0008006" key="3">
    <source>
        <dbReference type="Google" id="ProtNLM"/>
    </source>
</evidence>